<accession>A0A6I3T0B3</accession>
<reference evidence="2 3" key="3">
    <citation type="submission" date="2019-11" db="EMBL/GenBank/DDBJ databases">
        <title>Type strains purchased from KCTC, JCM and DSMZ.</title>
        <authorList>
            <person name="Lu H."/>
        </authorList>
    </citation>
    <scope>NUCLEOTIDE SEQUENCE [LARGE SCALE GENOMIC DNA]</scope>
    <source>
        <strain evidence="2 3">KCTC 52429</strain>
    </source>
</reference>
<reference evidence="4" key="2">
    <citation type="journal article" date="2019" name="Int. J. Syst. Evol. Microbiol.">
        <title>The Global Catalogue of Microorganisms (GCM) 10K type strain sequencing project: providing services to taxonomists for standard genome sequencing and annotation.</title>
        <authorList>
            <consortium name="The Broad Institute Genomics Platform"/>
            <consortium name="The Broad Institute Genome Sequencing Center for Infectious Disease"/>
            <person name="Wu L."/>
            <person name="Ma J."/>
        </authorList>
    </citation>
    <scope>NUCLEOTIDE SEQUENCE [LARGE SCALE GENOMIC DNA]</scope>
    <source>
        <strain evidence="4">CGMCC 1.15931</strain>
    </source>
</reference>
<sequence>MTKKAKTQLIWQAGVDAFASRRQKVEEMRAQVRVARDVQARPGPRVVDPIDTVVEEHVRRALLTATLPLRQELEALKAEVDALRSQVARLSGQD</sequence>
<dbReference type="OrthoDB" id="8759616at2"/>
<organism evidence="2 3">
    <name type="scientific">Pseudoduganella buxea</name>
    <dbReference type="NCBI Taxonomy" id="1949069"/>
    <lineage>
        <taxon>Bacteria</taxon>
        <taxon>Pseudomonadati</taxon>
        <taxon>Pseudomonadota</taxon>
        <taxon>Betaproteobacteria</taxon>
        <taxon>Burkholderiales</taxon>
        <taxon>Oxalobacteraceae</taxon>
        <taxon>Telluria group</taxon>
        <taxon>Pseudoduganella</taxon>
    </lineage>
</organism>
<gene>
    <name evidence="1" type="ORF">GCM10011572_24180</name>
    <name evidence="2" type="ORF">GM672_18990</name>
</gene>
<reference evidence="1" key="1">
    <citation type="journal article" date="2014" name="Int. J. Syst. Evol. Microbiol.">
        <title>Complete genome of a new Firmicutes species belonging to the dominant human colonic microbiota ('Ruminococcus bicirculans') reveals two chromosomes and a selective capacity to utilize plant glucans.</title>
        <authorList>
            <consortium name="NISC Comparative Sequencing Program"/>
            <person name="Wegmann U."/>
            <person name="Louis P."/>
            <person name="Goesmann A."/>
            <person name="Henrissat B."/>
            <person name="Duncan S.H."/>
            <person name="Flint H.J."/>
        </authorList>
    </citation>
    <scope>NUCLEOTIDE SEQUENCE</scope>
    <source>
        <strain evidence="1">CGMCC 1.15931</strain>
    </source>
</reference>
<reference evidence="1" key="4">
    <citation type="submission" date="2024-05" db="EMBL/GenBank/DDBJ databases">
        <authorList>
            <person name="Sun Q."/>
            <person name="Zhou Y."/>
        </authorList>
    </citation>
    <scope>NUCLEOTIDE SEQUENCE</scope>
    <source>
        <strain evidence="1">CGMCC 1.15931</strain>
    </source>
</reference>
<evidence type="ECO:0000313" key="1">
    <source>
        <dbReference type="EMBL" id="GGC01396.1"/>
    </source>
</evidence>
<protein>
    <submittedName>
        <fullName evidence="2">Uncharacterized protein</fullName>
    </submittedName>
</protein>
<comment type="caution">
    <text evidence="2">The sequence shown here is derived from an EMBL/GenBank/DDBJ whole genome shotgun (WGS) entry which is preliminary data.</text>
</comment>
<dbReference type="RefSeq" id="WP_155472102.1">
    <property type="nucleotide sequence ID" value="NZ_BMKG01000009.1"/>
</dbReference>
<dbReference type="Proteomes" id="UP000430634">
    <property type="component" value="Unassembled WGS sequence"/>
</dbReference>
<keyword evidence="4" id="KW-1185">Reference proteome</keyword>
<evidence type="ECO:0000313" key="2">
    <source>
        <dbReference type="EMBL" id="MTV54819.1"/>
    </source>
</evidence>
<dbReference type="Pfam" id="PF05597">
    <property type="entry name" value="Phasin"/>
    <property type="match status" value="1"/>
</dbReference>
<proteinExistence type="predicted"/>
<dbReference type="Proteomes" id="UP000622638">
    <property type="component" value="Unassembled WGS sequence"/>
</dbReference>
<evidence type="ECO:0000313" key="4">
    <source>
        <dbReference type="Proteomes" id="UP000622638"/>
    </source>
</evidence>
<name>A0A6I3T0B3_9BURK</name>
<evidence type="ECO:0000313" key="3">
    <source>
        <dbReference type="Proteomes" id="UP000430634"/>
    </source>
</evidence>
<dbReference type="InterPro" id="IPR008769">
    <property type="entry name" value="PhaF_PhaI"/>
</dbReference>
<dbReference type="EMBL" id="BMKG01000009">
    <property type="protein sequence ID" value="GGC01396.1"/>
    <property type="molecule type" value="Genomic_DNA"/>
</dbReference>
<dbReference type="EMBL" id="WNKZ01000062">
    <property type="protein sequence ID" value="MTV54819.1"/>
    <property type="molecule type" value="Genomic_DNA"/>
</dbReference>
<dbReference type="AlphaFoldDB" id="A0A6I3T0B3"/>